<keyword evidence="2" id="KW-1185">Reference proteome</keyword>
<dbReference type="Proteomes" id="UP001386955">
    <property type="component" value="Unassembled WGS sequence"/>
</dbReference>
<accession>A0AAN9SF62</accession>
<evidence type="ECO:0000313" key="1">
    <source>
        <dbReference type="EMBL" id="KAK7395523.1"/>
    </source>
</evidence>
<dbReference type="AlphaFoldDB" id="A0AAN9SF62"/>
<name>A0AAN9SF62_PSOTE</name>
<protein>
    <submittedName>
        <fullName evidence="1">Uncharacterized protein</fullName>
    </submittedName>
</protein>
<dbReference type="EMBL" id="JAYMYS010000004">
    <property type="protein sequence ID" value="KAK7395523.1"/>
    <property type="molecule type" value="Genomic_DNA"/>
</dbReference>
<reference evidence="1 2" key="1">
    <citation type="submission" date="2024-01" db="EMBL/GenBank/DDBJ databases">
        <title>The genomes of 5 underutilized Papilionoideae crops provide insights into root nodulation and disease resistanc.</title>
        <authorList>
            <person name="Jiang F."/>
        </authorList>
    </citation>
    <scope>NUCLEOTIDE SEQUENCE [LARGE SCALE GENOMIC DNA]</scope>
    <source>
        <strain evidence="1">DUOXIRENSHENG_FW03</strain>
        <tissue evidence="1">Leaves</tissue>
    </source>
</reference>
<sequence length="164" mass="18076">MAFSRRPSVESQEGHNEWLMGIGEDNYSVGLWEEEDADTITFVGDVEHCFETVWGPQMQIVNNTQSDGKGVLSIVRAFDIGMSQGNRSLYTKVTYQVGNGPKCTQVSECGSSNVGGVNSKPKNEIGPSNQLQCCPIDDTRVLEKNEQEVDMNVAEIELLMDVPI</sequence>
<evidence type="ECO:0000313" key="2">
    <source>
        <dbReference type="Proteomes" id="UP001386955"/>
    </source>
</evidence>
<gene>
    <name evidence="1" type="ORF">VNO78_16082</name>
</gene>
<organism evidence="1 2">
    <name type="scientific">Psophocarpus tetragonolobus</name>
    <name type="common">Winged bean</name>
    <name type="synonym">Dolichos tetragonolobus</name>
    <dbReference type="NCBI Taxonomy" id="3891"/>
    <lineage>
        <taxon>Eukaryota</taxon>
        <taxon>Viridiplantae</taxon>
        <taxon>Streptophyta</taxon>
        <taxon>Embryophyta</taxon>
        <taxon>Tracheophyta</taxon>
        <taxon>Spermatophyta</taxon>
        <taxon>Magnoliopsida</taxon>
        <taxon>eudicotyledons</taxon>
        <taxon>Gunneridae</taxon>
        <taxon>Pentapetalae</taxon>
        <taxon>rosids</taxon>
        <taxon>fabids</taxon>
        <taxon>Fabales</taxon>
        <taxon>Fabaceae</taxon>
        <taxon>Papilionoideae</taxon>
        <taxon>50 kb inversion clade</taxon>
        <taxon>NPAAA clade</taxon>
        <taxon>indigoferoid/millettioid clade</taxon>
        <taxon>Phaseoleae</taxon>
        <taxon>Psophocarpus</taxon>
    </lineage>
</organism>
<proteinExistence type="predicted"/>
<comment type="caution">
    <text evidence="1">The sequence shown here is derived from an EMBL/GenBank/DDBJ whole genome shotgun (WGS) entry which is preliminary data.</text>
</comment>